<comment type="caution">
    <text evidence="1">The sequence shown here is derived from an EMBL/GenBank/DDBJ whole genome shotgun (WGS) entry which is preliminary data.</text>
</comment>
<proteinExistence type="predicted"/>
<gene>
    <name evidence="1" type="ORF">FC18_GL001848</name>
</gene>
<protein>
    <submittedName>
        <fullName evidence="1">Uncharacterized protein</fullName>
    </submittedName>
</protein>
<evidence type="ECO:0000313" key="2">
    <source>
        <dbReference type="Proteomes" id="UP000051679"/>
    </source>
</evidence>
<dbReference type="STRING" id="1291052.FC18_GL001848"/>
<evidence type="ECO:0000313" key="1">
    <source>
        <dbReference type="EMBL" id="KRM54945.1"/>
    </source>
</evidence>
<sequence length="99" mass="11497">MIDMFDAQQFQVIAQLSPRAQQVVGFIMWMDSPAREIVLPRSQFYARLHFYPRNENMMAIQKAVADVVEEVRAALLPHLNIRIGDNDLGEQEQLFTITY</sequence>
<reference evidence="1 2" key="1">
    <citation type="journal article" date="2015" name="Genome Announc.">
        <title>Expanding the biotechnology potential of lactobacilli through comparative genomics of 213 strains and associated genera.</title>
        <authorList>
            <person name="Sun Z."/>
            <person name="Harris H.M."/>
            <person name="McCann A."/>
            <person name="Guo C."/>
            <person name="Argimon S."/>
            <person name="Zhang W."/>
            <person name="Yang X."/>
            <person name="Jeffery I.B."/>
            <person name="Cooney J.C."/>
            <person name="Kagawa T.F."/>
            <person name="Liu W."/>
            <person name="Song Y."/>
            <person name="Salvetti E."/>
            <person name="Wrobel A."/>
            <person name="Rasinkangas P."/>
            <person name="Parkhill J."/>
            <person name="Rea M.C."/>
            <person name="O'Sullivan O."/>
            <person name="Ritari J."/>
            <person name="Douillard F.P."/>
            <person name="Paul Ross R."/>
            <person name="Yang R."/>
            <person name="Briner A.E."/>
            <person name="Felis G.E."/>
            <person name="de Vos W.M."/>
            <person name="Barrangou R."/>
            <person name="Klaenhammer T.R."/>
            <person name="Caufield P.W."/>
            <person name="Cui Y."/>
            <person name="Zhang H."/>
            <person name="O'Toole P.W."/>
        </authorList>
    </citation>
    <scope>NUCLEOTIDE SEQUENCE [LARGE SCALE GENOMIC DNA]</scope>
    <source>
        <strain evidence="1 2">DSM 20505</strain>
    </source>
</reference>
<organism evidence="1 2">
    <name type="scientific">Lacticaseibacillus sharpeae JCM 1186 = DSM 20505</name>
    <dbReference type="NCBI Taxonomy" id="1291052"/>
    <lineage>
        <taxon>Bacteria</taxon>
        <taxon>Bacillati</taxon>
        <taxon>Bacillota</taxon>
        <taxon>Bacilli</taxon>
        <taxon>Lactobacillales</taxon>
        <taxon>Lactobacillaceae</taxon>
        <taxon>Lacticaseibacillus</taxon>
    </lineage>
</organism>
<keyword evidence="2" id="KW-1185">Reference proteome</keyword>
<dbReference type="EMBL" id="AYYO01000040">
    <property type="protein sequence ID" value="KRM54945.1"/>
    <property type="molecule type" value="Genomic_DNA"/>
</dbReference>
<dbReference type="AlphaFoldDB" id="A0A0R1ZIV9"/>
<name>A0A0R1ZIV9_9LACO</name>
<accession>A0A0R1ZIV9</accession>
<dbReference type="Proteomes" id="UP000051679">
    <property type="component" value="Unassembled WGS sequence"/>
</dbReference>
<dbReference type="PATRIC" id="fig|1291052.5.peg.1908"/>